<dbReference type="PRINTS" id="PR00007">
    <property type="entry name" value="COMPLEMNTC1Q"/>
</dbReference>
<dbReference type="PANTHER" id="PTHR22923">
    <property type="entry name" value="CEREBELLIN-RELATED"/>
    <property type="match status" value="1"/>
</dbReference>
<dbReference type="SMART" id="SM00110">
    <property type="entry name" value="C1Q"/>
    <property type="match status" value="1"/>
</dbReference>
<dbReference type="PANTHER" id="PTHR22923:SF102">
    <property type="entry name" value="CEREBELLIN 13-RELATED"/>
    <property type="match status" value="1"/>
</dbReference>
<dbReference type="SUPFAM" id="SSF49842">
    <property type="entry name" value="TNF-like"/>
    <property type="match status" value="1"/>
</dbReference>
<proteinExistence type="predicted"/>
<keyword evidence="4" id="KW-0175">Coiled coil</keyword>
<reference evidence="6" key="1">
    <citation type="submission" date="2021-04" db="EMBL/GenBank/DDBJ databases">
        <authorList>
            <consortium name="Wellcome Sanger Institute Data Sharing"/>
        </authorList>
    </citation>
    <scope>NUCLEOTIDE SEQUENCE [LARGE SCALE GENOMIC DNA]</scope>
</reference>
<keyword evidence="7" id="KW-1185">Reference proteome</keyword>
<name>A0A671Y0U5_SPAAU</name>
<dbReference type="Gene3D" id="2.60.120.40">
    <property type="match status" value="1"/>
</dbReference>
<accession>A0A671Y0U5</accession>
<dbReference type="Pfam" id="PF00386">
    <property type="entry name" value="C1q"/>
    <property type="match status" value="1"/>
</dbReference>
<comment type="subcellular location">
    <subcellularLocation>
        <location evidence="1">Secreted</location>
    </subcellularLocation>
</comment>
<keyword evidence="3" id="KW-0732">Signal</keyword>
<feature type="domain" description="C1q" evidence="5">
    <location>
        <begin position="104"/>
        <end position="238"/>
    </location>
</feature>
<dbReference type="InParanoid" id="A0A671Y0U5"/>
<protein>
    <recommendedName>
        <fullName evidence="5">C1q domain-containing protein</fullName>
    </recommendedName>
</protein>
<evidence type="ECO:0000256" key="3">
    <source>
        <dbReference type="ARBA" id="ARBA00022729"/>
    </source>
</evidence>
<gene>
    <name evidence="6" type="primary">LOC115572604</name>
</gene>
<evidence type="ECO:0000256" key="1">
    <source>
        <dbReference type="ARBA" id="ARBA00004613"/>
    </source>
</evidence>
<dbReference type="PROSITE" id="PS50871">
    <property type="entry name" value="C1Q"/>
    <property type="match status" value="1"/>
</dbReference>
<evidence type="ECO:0000256" key="4">
    <source>
        <dbReference type="SAM" id="Coils"/>
    </source>
</evidence>
<sequence length="238" mass="26730">MSSRPEKTFGHILPFSDFEPLPFYNHVHVPAGWYSKQILMKISVAVLTLSLFYLSVAEAVLDYHLKSILGELKAELQKTKEQLDDLKKEVRGKNTVSLSSTFVLYYFQAASANLGNVRHVGPFNAEITLVYKNVFANTGSYNPTTGIFTAPVKGVYYFSFSGHNDSTRPMGLRLMKNGKQMVIVYNHAAGRRYETATNGMTLQLEVGDQVYVRLVVNTWVFDNADSLSTFIGHLLFPL</sequence>
<evidence type="ECO:0000313" key="7">
    <source>
        <dbReference type="Proteomes" id="UP000472265"/>
    </source>
</evidence>
<dbReference type="OMA" id="ISPECAC"/>
<dbReference type="InterPro" id="IPR008983">
    <property type="entry name" value="Tumour_necrosis_fac-like_dom"/>
</dbReference>
<dbReference type="GO" id="GO:0005576">
    <property type="term" value="C:extracellular region"/>
    <property type="evidence" value="ECO:0007669"/>
    <property type="project" value="UniProtKB-SubCell"/>
</dbReference>
<dbReference type="AlphaFoldDB" id="A0A671Y0U5"/>
<evidence type="ECO:0000256" key="2">
    <source>
        <dbReference type="ARBA" id="ARBA00022525"/>
    </source>
</evidence>
<dbReference type="Proteomes" id="UP000472265">
    <property type="component" value="Chromosome 21"/>
</dbReference>
<dbReference type="InterPro" id="IPR050822">
    <property type="entry name" value="Cerebellin_Synaptic_Org"/>
</dbReference>
<dbReference type="GeneTree" id="ENSGT00950000183116"/>
<reference evidence="6" key="2">
    <citation type="submission" date="2025-08" db="UniProtKB">
        <authorList>
            <consortium name="Ensembl"/>
        </authorList>
    </citation>
    <scope>IDENTIFICATION</scope>
</reference>
<keyword evidence="2" id="KW-0964">Secreted</keyword>
<organism evidence="6 7">
    <name type="scientific">Sparus aurata</name>
    <name type="common">Gilthead sea bream</name>
    <dbReference type="NCBI Taxonomy" id="8175"/>
    <lineage>
        <taxon>Eukaryota</taxon>
        <taxon>Metazoa</taxon>
        <taxon>Chordata</taxon>
        <taxon>Craniata</taxon>
        <taxon>Vertebrata</taxon>
        <taxon>Euteleostomi</taxon>
        <taxon>Actinopterygii</taxon>
        <taxon>Neopterygii</taxon>
        <taxon>Teleostei</taxon>
        <taxon>Neoteleostei</taxon>
        <taxon>Acanthomorphata</taxon>
        <taxon>Eupercaria</taxon>
        <taxon>Spariformes</taxon>
        <taxon>Sparidae</taxon>
        <taxon>Sparus</taxon>
    </lineage>
</organism>
<evidence type="ECO:0000259" key="5">
    <source>
        <dbReference type="PROSITE" id="PS50871"/>
    </source>
</evidence>
<dbReference type="InterPro" id="IPR001073">
    <property type="entry name" value="C1q_dom"/>
</dbReference>
<reference evidence="6" key="3">
    <citation type="submission" date="2025-09" db="UniProtKB">
        <authorList>
            <consortium name="Ensembl"/>
        </authorList>
    </citation>
    <scope>IDENTIFICATION</scope>
</reference>
<feature type="coiled-coil region" evidence="4">
    <location>
        <begin position="69"/>
        <end position="96"/>
    </location>
</feature>
<evidence type="ECO:0000313" key="6">
    <source>
        <dbReference type="Ensembl" id="ENSSAUP00010057118.1"/>
    </source>
</evidence>
<dbReference type="Ensembl" id="ENSSAUT00010059977.1">
    <property type="protein sequence ID" value="ENSSAUP00010057118.1"/>
    <property type="gene ID" value="ENSSAUG00010023388.1"/>
</dbReference>